<sequence>MSSEFQPHRRAALRWTAAAAAGVVAPVWAQASDWPSKQAIKLIVPFPAGGPADVMGRLVAQVLGTALKTTVVVENKAGAGGNLGTDQIAKAAPDGYTLGLSAISSLAIAPTLQPKLPYNVERDLLPISLVGVARGALVAHPSAPFTDLKGLIAYAKAHPGKLAYGSSGVGTSNHLQGEYLAMRAGIELLHIPYKGTAPLAQDLLAGAIPMAFESSLVTAGPNVQTGKLKAIAITAHGRAPLLPQVPTLEEQGITPFDMPTWFGLVGPAGLPKAMVTQLEKVLAEGLKTPTMQERFAAIGADTRPGTSAAFARYIREETQRYATIIQQAKVTLD</sequence>
<evidence type="ECO:0000256" key="1">
    <source>
        <dbReference type="ARBA" id="ARBA00006987"/>
    </source>
</evidence>
<dbReference type="InterPro" id="IPR006311">
    <property type="entry name" value="TAT_signal"/>
</dbReference>
<dbReference type="Pfam" id="PF03401">
    <property type="entry name" value="TctC"/>
    <property type="match status" value="1"/>
</dbReference>
<gene>
    <name evidence="2" type="ORF">SAMN02982919_01987</name>
</gene>
<evidence type="ECO:0000313" key="3">
    <source>
        <dbReference type="Proteomes" id="UP000199766"/>
    </source>
</evidence>
<protein>
    <submittedName>
        <fullName evidence="2">Tripartite-type tricarboxylate transporter, receptor component TctC</fullName>
    </submittedName>
</protein>
<keyword evidence="3" id="KW-1185">Reference proteome</keyword>
<dbReference type="PIRSF" id="PIRSF017082">
    <property type="entry name" value="YflP"/>
    <property type="match status" value="1"/>
</dbReference>
<accession>A0A1H9MFG8</accession>
<dbReference type="Gene3D" id="3.40.190.150">
    <property type="entry name" value="Bordetella uptake gene, domain 1"/>
    <property type="match status" value="1"/>
</dbReference>
<dbReference type="InterPro" id="IPR005064">
    <property type="entry name" value="BUG"/>
</dbReference>
<dbReference type="SUPFAM" id="SSF53850">
    <property type="entry name" value="Periplasmic binding protein-like II"/>
    <property type="match status" value="1"/>
</dbReference>
<dbReference type="PANTHER" id="PTHR42928">
    <property type="entry name" value="TRICARBOXYLATE-BINDING PROTEIN"/>
    <property type="match status" value="1"/>
</dbReference>
<reference evidence="2 3" key="1">
    <citation type="submission" date="2016-10" db="EMBL/GenBank/DDBJ databases">
        <authorList>
            <person name="de Groot N.N."/>
        </authorList>
    </citation>
    <scope>NUCLEOTIDE SEQUENCE [LARGE SCALE GENOMIC DNA]</scope>
    <source>
        <strain evidence="2 3">ATCC 35958</strain>
    </source>
</reference>
<keyword evidence="2" id="KW-0675">Receptor</keyword>
<evidence type="ECO:0000313" key="2">
    <source>
        <dbReference type="EMBL" id="SER22311.1"/>
    </source>
</evidence>
<comment type="similarity">
    <text evidence="1">Belongs to the UPF0065 (bug) family.</text>
</comment>
<name>A0A1H9MFG8_9BURK</name>
<dbReference type="OrthoDB" id="8678477at2"/>
<dbReference type="Gene3D" id="3.40.190.10">
    <property type="entry name" value="Periplasmic binding protein-like II"/>
    <property type="match status" value="1"/>
</dbReference>
<dbReference type="AlphaFoldDB" id="A0A1H9MFG8"/>
<dbReference type="STRING" id="180197.SAMN02982919_01987"/>
<dbReference type="EMBL" id="FOGD01000005">
    <property type="protein sequence ID" value="SER22311.1"/>
    <property type="molecule type" value="Genomic_DNA"/>
</dbReference>
<dbReference type="PANTHER" id="PTHR42928:SF5">
    <property type="entry name" value="BLR1237 PROTEIN"/>
    <property type="match status" value="1"/>
</dbReference>
<organism evidence="2 3">
    <name type="scientific">Giesbergeria anulus</name>
    <dbReference type="NCBI Taxonomy" id="180197"/>
    <lineage>
        <taxon>Bacteria</taxon>
        <taxon>Pseudomonadati</taxon>
        <taxon>Pseudomonadota</taxon>
        <taxon>Betaproteobacteria</taxon>
        <taxon>Burkholderiales</taxon>
        <taxon>Comamonadaceae</taxon>
        <taxon>Giesbergeria</taxon>
    </lineage>
</organism>
<dbReference type="PROSITE" id="PS51318">
    <property type="entry name" value="TAT"/>
    <property type="match status" value="1"/>
</dbReference>
<dbReference type="CDD" id="cd13578">
    <property type="entry name" value="PBP2_Bug27"/>
    <property type="match status" value="1"/>
</dbReference>
<dbReference type="Proteomes" id="UP000199766">
    <property type="component" value="Unassembled WGS sequence"/>
</dbReference>
<dbReference type="RefSeq" id="WP_091456712.1">
    <property type="nucleotide sequence ID" value="NZ_FOGD01000005.1"/>
</dbReference>
<dbReference type="InterPro" id="IPR042100">
    <property type="entry name" value="Bug_dom1"/>
</dbReference>
<proteinExistence type="inferred from homology"/>